<feature type="non-terminal residue" evidence="2">
    <location>
        <position position="52"/>
    </location>
</feature>
<name>A0A8J4UNS5_CLAMG</name>
<gene>
    <name evidence="2" type="primary">Gr59f</name>
    <name evidence="2" type="ORF">DAT39_011145</name>
</gene>
<reference evidence="2" key="1">
    <citation type="submission" date="2020-07" db="EMBL/GenBank/DDBJ databases">
        <title>Clarias magur genome sequencing, assembly and annotation.</title>
        <authorList>
            <person name="Kushwaha B."/>
            <person name="Kumar R."/>
            <person name="Das P."/>
            <person name="Joshi C.G."/>
            <person name="Kumar D."/>
            <person name="Nagpure N.S."/>
            <person name="Pandey M."/>
            <person name="Agarwal S."/>
            <person name="Srivastava S."/>
            <person name="Singh M."/>
            <person name="Sahoo L."/>
            <person name="Jayasankar P."/>
            <person name="Meher P.K."/>
            <person name="Koringa P.G."/>
            <person name="Iquebal M.A."/>
            <person name="Das S.P."/>
            <person name="Bit A."/>
            <person name="Patnaik S."/>
            <person name="Patel N."/>
            <person name="Shah T.M."/>
            <person name="Hinsu A."/>
            <person name="Jena J.K."/>
        </authorList>
    </citation>
    <scope>NUCLEOTIDE SEQUENCE</scope>
    <source>
        <strain evidence="2">CIFAMagur01</strain>
        <tissue evidence="2">Testis</tissue>
    </source>
</reference>
<proteinExistence type="predicted"/>
<dbReference type="AlphaFoldDB" id="A0A8J4UNS5"/>
<keyword evidence="2" id="KW-0675">Receptor</keyword>
<comment type="caution">
    <text evidence="2">The sequence shown here is derived from an EMBL/GenBank/DDBJ whole genome shotgun (WGS) entry which is preliminary data.</text>
</comment>
<protein>
    <submittedName>
        <fullName evidence="2">Putative gustatory receptor 59f</fullName>
    </submittedName>
</protein>
<feature type="region of interest" description="Disordered" evidence="1">
    <location>
        <begin position="1"/>
        <end position="52"/>
    </location>
</feature>
<sequence length="52" mass="6241">EVEPERRKQALSSEHPGKHLHGPRLHHRRRQRLHHGVRRAETAHQRVITAYQ</sequence>
<evidence type="ECO:0000256" key="1">
    <source>
        <dbReference type="SAM" id="MobiDB-lite"/>
    </source>
</evidence>
<feature type="compositionally biased region" description="Basic residues" evidence="1">
    <location>
        <begin position="18"/>
        <end position="37"/>
    </location>
</feature>
<organism evidence="2 3">
    <name type="scientific">Clarias magur</name>
    <name type="common">Asian catfish</name>
    <name type="synonym">Macropteronotus magur</name>
    <dbReference type="NCBI Taxonomy" id="1594786"/>
    <lineage>
        <taxon>Eukaryota</taxon>
        <taxon>Metazoa</taxon>
        <taxon>Chordata</taxon>
        <taxon>Craniata</taxon>
        <taxon>Vertebrata</taxon>
        <taxon>Euteleostomi</taxon>
        <taxon>Actinopterygii</taxon>
        <taxon>Neopterygii</taxon>
        <taxon>Teleostei</taxon>
        <taxon>Ostariophysi</taxon>
        <taxon>Siluriformes</taxon>
        <taxon>Clariidae</taxon>
        <taxon>Clarias</taxon>
    </lineage>
</organism>
<feature type="non-terminal residue" evidence="2">
    <location>
        <position position="1"/>
    </location>
</feature>
<dbReference type="EMBL" id="QNUK01000176">
    <property type="protein sequence ID" value="KAF5899150.1"/>
    <property type="molecule type" value="Genomic_DNA"/>
</dbReference>
<keyword evidence="3" id="KW-1185">Reference proteome</keyword>
<evidence type="ECO:0000313" key="2">
    <source>
        <dbReference type="EMBL" id="KAF5899150.1"/>
    </source>
</evidence>
<evidence type="ECO:0000313" key="3">
    <source>
        <dbReference type="Proteomes" id="UP000727407"/>
    </source>
</evidence>
<accession>A0A8J4UNS5</accession>
<dbReference type="Proteomes" id="UP000727407">
    <property type="component" value="Unassembled WGS sequence"/>
</dbReference>